<feature type="transmembrane region" description="Helical" evidence="2">
    <location>
        <begin position="12"/>
        <end position="37"/>
    </location>
</feature>
<name>A0A495E6R6_9MICC</name>
<comment type="caution">
    <text evidence="3">The sequence shown here is derived from an EMBL/GenBank/DDBJ whole genome shotgun (WGS) entry which is preliminary data.</text>
</comment>
<dbReference type="AlphaFoldDB" id="A0A495E6R6"/>
<sequence>MEDPTTIVLHLTYFGTLGVAFVMFLGLFVVFAVTLVIAGIGRLAVVVVLAIAGALSGNPGRPAAALKPRRPARNAGKKEPALSPEWAAAVARADARAVARARAEAGPAVRVSVRNLPDPKAPARDITEVSALVASATDANGPLGTAPRAFKKPPMPAAQSLLDTGSLVSLHGSLKAAKLNQPGQDRKAG</sequence>
<reference evidence="3 4" key="1">
    <citation type="submission" date="2018-10" db="EMBL/GenBank/DDBJ databases">
        <title>Genomic Encyclopedia of Type Strains, Phase IV (KMG-IV): sequencing the most valuable type-strain genomes for metagenomic binning, comparative biology and taxonomic classification.</title>
        <authorList>
            <person name="Goeker M."/>
        </authorList>
    </citation>
    <scope>NUCLEOTIDE SEQUENCE [LARGE SCALE GENOMIC DNA]</scope>
    <source>
        <strain evidence="3 4">DSM 25586</strain>
    </source>
</reference>
<evidence type="ECO:0000313" key="4">
    <source>
        <dbReference type="Proteomes" id="UP000276055"/>
    </source>
</evidence>
<organism evidence="3 4">
    <name type="scientific">Arthrobacter oryzae</name>
    <dbReference type="NCBI Taxonomy" id="409290"/>
    <lineage>
        <taxon>Bacteria</taxon>
        <taxon>Bacillati</taxon>
        <taxon>Actinomycetota</taxon>
        <taxon>Actinomycetes</taxon>
        <taxon>Micrococcales</taxon>
        <taxon>Micrococcaceae</taxon>
        <taxon>Arthrobacter</taxon>
    </lineage>
</organism>
<feature type="region of interest" description="Disordered" evidence="1">
    <location>
        <begin position="59"/>
        <end position="81"/>
    </location>
</feature>
<keyword evidence="2" id="KW-0812">Transmembrane</keyword>
<feature type="transmembrane region" description="Helical" evidence="2">
    <location>
        <begin position="43"/>
        <end position="60"/>
    </location>
</feature>
<dbReference type="OrthoDB" id="4935733at2"/>
<accession>A0A495E6R6</accession>
<keyword evidence="2" id="KW-1133">Transmembrane helix</keyword>
<evidence type="ECO:0000256" key="2">
    <source>
        <dbReference type="SAM" id="Phobius"/>
    </source>
</evidence>
<dbReference type="RefSeq" id="WP_120955437.1">
    <property type="nucleotide sequence ID" value="NZ_RBIR01000013.1"/>
</dbReference>
<keyword evidence="2" id="KW-0472">Membrane</keyword>
<proteinExistence type="predicted"/>
<dbReference type="EMBL" id="RBIR01000013">
    <property type="protein sequence ID" value="RKR12610.1"/>
    <property type="molecule type" value="Genomic_DNA"/>
</dbReference>
<dbReference type="Proteomes" id="UP000276055">
    <property type="component" value="Unassembled WGS sequence"/>
</dbReference>
<protein>
    <submittedName>
        <fullName evidence="3">Uncharacterized protein</fullName>
    </submittedName>
</protein>
<evidence type="ECO:0000313" key="3">
    <source>
        <dbReference type="EMBL" id="RKR12610.1"/>
    </source>
</evidence>
<gene>
    <name evidence="3" type="ORF">C8D78_3863</name>
</gene>
<evidence type="ECO:0000256" key="1">
    <source>
        <dbReference type="SAM" id="MobiDB-lite"/>
    </source>
</evidence>